<comment type="caution">
    <text evidence="2">The sequence shown here is derived from an EMBL/GenBank/DDBJ whole genome shotgun (WGS) entry which is preliminary data.</text>
</comment>
<dbReference type="OrthoDB" id="9964734at2"/>
<evidence type="ECO:0000313" key="3">
    <source>
        <dbReference type="Proteomes" id="UP000050501"/>
    </source>
</evidence>
<reference evidence="2 3" key="1">
    <citation type="submission" date="2015-07" db="EMBL/GenBank/DDBJ databases">
        <title>Genome sequence of Levilinea saccharolytica DSM 16555.</title>
        <authorList>
            <person name="Hemp J."/>
            <person name="Ward L.M."/>
            <person name="Pace L.A."/>
            <person name="Fischer W.W."/>
        </authorList>
    </citation>
    <scope>NUCLEOTIDE SEQUENCE [LARGE SCALE GENOMIC DNA]</scope>
    <source>
        <strain evidence="2 3">KIBI-1</strain>
    </source>
</reference>
<feature type="transmembrane region" description="Helical" evidence="1">
    <location>
        <begin position="92"/>
        <end position="117"/>
    </location>
</feature>
<feature type="transmembrane region" description="Helical" evidence="1">
    <location>
        <begin position="195"/>
        <end position="215"/>
    </location>
</feature>
<evidence type="ECO:0000313" key="2">
    <source>
        <dbReference type="EMBL" id="KPL90846.1"/>
    </source>
</evidence>
<keyword evidence="1" id="KW-1133">Transmembrane helix</keyword>
<feature type="transmembrane region" description="Helical" evidence="1">
    <location>
        <begin position="159"/>
        <end position="183"/>
    </location>
</feature>
<sequence length="228" mass="25103">MRTKSPLYYETRLVAGLAGLLPCLGLPAFAVLSRLLWGRFDTEMPLPMIVNAFEIILPLAAGQSAAHLMTIETEEGFAELRRSYPESRLRLPLLRSGAALAFLFLALTLGAFAFLFLWGTSNVFVAVLPALAPSLFMTGLSLLVGGLSRSYWAAAGTVLVYWFLELQTRGKISGALFLFATVWNWREVSYPLNRSLLTGLGFAFIVINAAWYAYLNGGSIRRSLLGER</sequence>
<dbReference type="RefSeq" id="WP_062419268.1">
    <property type="nucleotide sequence ID" value="NZ_DF967974.1"/>
</dbReference>
<dbReference type="EMBL" id="LGCM01000008">
    <property type="protein sequence ID" value="KPL90846.1"/>
    <property type="molecule type" value="Genomic_DNA"/>
</dbReference>
<keyword evidence="3" id="KW-1185">Reference proteome</keyword>
<name>A0A0P6Z1F3_9CHLR</name>
<evidence type="ECO:0008006" key="4">
    <source>
        <dbReference type="Google" id="ProtNLM"/>
    </source>
</evidence>
<organism evidence="2 3">
    <name type="scientific">Levilinea saccharolytica</name>
    <dbReference type="NCBI Taxonomy" id="229921"/>
    <lineage>
        <taxon>Bacteria</taxon>
        <taxon>Bacillati</taxon>
        <taxon>Chloroflexota</taxon>
        <taxon>Anaerolineae</taxon>
        <taxon>Anaerolineales</taxon>
        <taxon>Anaerolineaceae</taxon>
        <taxon>Levilinea</taxon>
    </lineage>
</organism>
<dbReference type="Proteomes" id="UP000050501">
    <property type="component" value="Unassembled WGS sequence"/>
</dbReference>
<accession>A0A0P6Z1F3</accession>
<dbReference type="AlphaFoldDB" id="A0A0P6Z1F3"/>
<gene>
    <name evidence="2" type="ORF">ADN01_01975</name>
</gene>
<proteinExistence type="predicted"/>
<protein>
    <recommendedName>
        <fullName evidence="4">ABC-2 family transporter protein</fullName>
    </recommendedName>
</protein>
<dbReference type="STRING" id="229921.ADN01_01975"/>
<feature type="transmembrane region" description="Helical" evidence="1">
    <location>
        <begin position="12"/>
        <end position="37"/>
    </location>
</feature>
<keyword evidence="1" id="KW-0812">Transmembrane</keyword>
<keyword evidence="1" id="KW-0472">Membrane</keyword>
<feature type="transmembrane region" description="Helical" evidence="1">
    <location>
        <begin position="123"/>
        <end position="147"/>
    </location>
</feature>
<evidence type="ECO:0000256" key="1">
    <source>
        <dbReference type="SAM" id="Phobius"/>
    </source>
</evidence>